<accession>A0A4Z2G599</accession>
<protein>
    <submittedName>
        <fullName evidence="2">Uncharacterized protein</fullName>
    </submittedName>
</protein>
<feature type="region of interest" description="Disordered" evidence="1">
    <location>
        <begin position="35"/>
        <end position="94"/>
    </location>
</feature>
<comment type="caution">
    <text evidence="2">The sequence shown here is derived from an EMBL/GenBank/DDBJ whole genome shotgun (WGS) entry which is preliminary data.</text>
</comment>
<proteinExistence type="predicted"/>
<reference evidence="2 3" key="1">
    <citation type="submission" date="2019-03" db="EMBL/GenBank/DDBJ databases">
        <title>First draft genome of Liparis tanakae, snailfish: a comprehensive survey of snailfish specific genes.</title>
        <authorList>
            <person name="Kim W."/>
            <person name="Song I."/>
            <person name="Jeong J.-H."/>
            <person name="Kim D."/>
            <person name="Kim S."/>
            <person name="Ryu S."/>
            <person name="Song J.Y."/>
            <person name="Lee S.K."/>
        </authorList>
    </citation>
    <scope>NUCLEOTIDE SEQUENCE [LARGE SCALE GENOMIC DNA]</scope>
    <source>
        <tissue evidence="2">Muscle</tissue>
    </source>
</reference>
<dbReference type="Proteomes" id="UP000314294">
    <property type="component" value="Unassembled WGS sequence"/>
</dbReference>
<keyword evidence="3" id="KW-1185">Reference proteome</keyword>
<organism evidence="2 3">
    <name type="scientific">Liparis tanakae</name>
    <name type="common">Tanaka's snailfish</name>
    <dbReference type="NCBI Taxonomy" id="230148"/>
    <lineage>
        <taxon>Eukaryota</taxon>
        <taxon>Metazoa</taxon>
        <taxon>Chordata</taxon>
        <taxon>Craniata</taxon>
        <taxon>Vertebrata</taxon>
        <taxon>Euteleostomi</taxon>
        <taxon>Actinopterygii</taxon>
        <taxon>Neopterygii</taxon>
        <taxon>Teleostei</taxon>
        <taxon>Neoteleostei</taxon>
        <taxon>Acanthomorphata</taxon>
        <taxon>Eupercaria</taxon>
        <taxon>Perciformes</taxon>
        <taxon>Cottioidei</taxon>
        <taxon>Cottales</taxon>
        <taxon>Liparidae</taxon>
        <taxon>Liparis</taxon>
    </lineage>
</organism>
<feature type="compositionally biased region" description="Basic residues" evidence="1">
    <location>
        <begin position="42"/>
        <end position="58"/>
    </location>
</feature>
<feature type="compositionally biased region" description="Basic and acidic residues" evidence="1">
    <location>
        <begin position="83"/>
        <end position="94"/>
    </location>
</feature>
<sequence>MCKEKDRGGGRGGVNTTDYCPAAIFVCADRSQQDTALWNSHAGRKKRKKRRRRRRKRSGGGAPPDCLRKRRKRSQMFYSELDEGTKDEVPSKSG</sequence>
<dbReference type="EMBL" id="SRLO01000725">
    <property type="protein sequence ID" value="TNN47762.1"/>
    <property type="molecule type" value="Genomic_DNA"/>
</dbReference>
<evidence type="ECO:0000313" key="2">
    <source>
        <dbReference type="EMBL" id="TNN47762.1"/>
    </source>
</evidence>
<evidence type="ECO:0000313" key="3">
    <source>
        <dbReference type="Proteomes" id="UP000314294"/>
    </source>
</evidence>
<gene>
    <name evidence="2" type="ORF">EYF80_042015</name>
</gene>
<name>A0A4Z2G599_9TELE</name>
<dbReference type="AlphaFoldDB" id="A0A4Z2G599"/>
<evidence type="ECO:0000256" key="1">
    <source>
        <dbReference type="SAM" id="MobiDB-lite"/>
    </source>
</evidence>